<dbReference type="PANTHER" id="PTHR47504">
    <property type="entry name" value="RIGHT ORIGIN-BINDING PROTEIN"/>
    <property type="match status" value="1"/>
</dbReference>
<name>A0A1X1G3T3_STROR</name>
<protein>
    <submittedName>
        <fullName evidence="5">AraC family transcriptional regulator</fullName>
    </submittedName>
</protein>
<dbReference type="Gene3D" id="3.20.80.10">
    <property type="entry name" value="Regulatory factor, effector binding domain"/>
    <property type="match status" value="1"/>
</dbReference>
<keyword evidence="1" id="KW-0805">Transcription regulation</keyword>
<evidence type="ECO:0000256" key="1">
    <source>
        <dbReference type="ARBA" id="ARBA00023015"/>
    </source>
</evidence>
<dbReference type="SUPFAM" id="SSF55136">
    <property type="entry name" value="Probable bacterial effector-binding domain"/>
    <property type="match status" value="1"/>
</dbReference>
<evidence type="ECO:0000256" key="3">
    <source>
        <dbReference type="ARBA" id="ARBA00023163"/>
    </source>
</evidence>
<keyword evidence="2" id="KW-0238">DNA-binding</keyword>
<dbReference type="SMART" id="SM00871">
    <property type="entry name" value="AraC_E_bind"/>
    <property type="match status" value="1"/>
</dbReference>
<sequence length="314" mass="35784">MCEKDEIFSEQEPLRQFSNFHFVFNGLSIFYEVKKNMMHQFNQTMDYLEQQLTGEVDMKRFQQLSGYSYPLFSRLFSILADMTLAEYLRNRRLSEAVTDLREGSEKVIDIALKYGYDSADAFSSAFKKFHGATPSEVRNGKPYRVFPRLQLSLKITGGKTMDIKIQKKPSFTVAGVLLEAIDNSQCPSAWEQLYEKHSFENLESLGSGQSFGLCSDVKEGDIINYMAAYDVTDKVKAEELGLSIKDIPVAEYAIVPVKGSVPASIHNAWKYVLEVFFPETGYRHSGAPDFEVYTEGDMSSPDYQMELWIPVIKN</sequence>
<dbReference type="InterPro" id="IPR050959">
    <property type="entry name" value="MarA-like"/>
</dbReference>
<dbReference type="InterPro" id="IPR011256">
    <property type="entry name" value="Reg_factor_effector_dom_sf"/>
</dbReference>
<evidence type="ECO:0000256" key="2">
    <source>
        <dbReference type="ARBA" id="ARBA00023125"/>
    </source>
</evidence>
<reference evidence="5 6" key="1">
    <citation type="journal article" date="2016" name="Eur. J. Clin. Microbiol. Infect. Dis.">
        <title>Whole genome sequencing as a tool for phylogenetic analysis of clinical strains of Mitis group streptococci.</title>
        <authorList>
            <person name="Rasmussen L.H."/>
            <person name="Dargis R."/>
            <person name="Hojholt K."/>
            <person name="Christensen J.J."/>
            <person name="Skovgaard O."/>
            <person name="Justesen U.S."/>
            <person name="Rosenvinge F.S."/>
            <person name="Moser C."/>
            <person name="Lukjancenko O."/>
            <person name="Rasmussen S."/>
            <person name="Nielsen X.C."/>
        </authorList>
    </citation>
    <scope>NUCLEOTIDE SEQUENCE [LARGE SCALE GENOMIC DNA]</scope>
    <source>
        <strain evidence="5 6">OD_339823_10</strain>
    </source>
</reference>
<dbReference type="InterPro" id="IPR020449">
    <property type="entry name" value="Tscrpt_reg_AraC-type_HTH"/>
</dbReference>
<dbReference type="InterPro" id="IPR018060">
    <property type="entry name" value="HTH_AraC"/>
</dbReference>
<dbReference type="SUPFAM" id="SSF46689">
    <property type="entry name" value="Homeodomain-like"/>
    <property type="match status" value="1"/>
</dbReference>
<evidence type="ECO:0000313" key="5">
    <source>
        <dbReference type="EMBL" id="ORO41382.1"/>
    </source>
</evidence>
<dbReference type="InterPro" id="IPR029442">
    <property type="entry name" value="GyrI-like"/>
</dbReference>
<comment type="caution">
    <text evidence="5">The sequence shown here is derived from an EMBL/GenBank/DDBJ whole genome shotgun (WGS) entry which is preliminary data.</text>
</comment>
<evidence type="ECO:0000313" key="6">
    <source>
        <dbReference type="Proteomes" id="UP000193633"/>
    </source>
</evidence>
<dbReference type="AlphaFoldDB" id="A0A1X1G3T3"/>
<evidence type="ECO:0000259" key="4">
    <source>
        <dbReference type="PROSITE" id="PS01124"/>
    </source>
</evidence>
<dbReference type="InterPro" id="IPR009057">
    <property type="entry name" value="Homeodomain-like_sf"/>
</dbReference>
<keyword evidence="3" id="KW-0804">Transcription</keyword>
<dbReference type="Pfam" id="PF12833">
    <property type="entry name" value="HTH_18"/>
    <property type="match status" value="1"/>
</dbReference>
<dbReference type="SMART" id="SM00342">
    <property type="entry name" value="HTH_ARAC"/>
    <property type="match status" value="1"/>
</dbReference>
<dbReference type="GO" id="GO:0043565">
    <property type="term" value="F:sequence-specific DNA binding"/>
    <property type="evidence" value="ECO:0007669"/>
    <property type="project" value="InterPro"/>
</dbReference>
<dbReference type="EMBL" id="NCUD01000039">
    <property type="protein sequence ID" value="ORO41382.1"/>
    <property type="molecule type" value="Genomic_DNA"/>
</dbReference>
<dbReference type="PANTHER" id="PTHR47504:SF5">
    <property type="entry name" value="RIGHT ORIGIN-BINDING PROTEIN"/>
    <property type="match status" value="1"/>
</dbReference>
<dbReference type="PROSITE" id="PS01124">
    <property type="entry name" value="HTH_ARAC_FAMILY_2"/>
    <property type="match status" value="1"/>
</dbReference>
<feature type="domain" description="HTH araC/xylS-type" evidence="4">
    <location>
        <begin position="42"/>
        <end position="140"/>
    </location>
</feature>
<gene>
    <name evidence="5" type="ORF">B7728_01880</name>
</gene>
<dbReference type="GO" id="GO:0003700">
    <property type="term" value="F:DNA-binding transcription factor activity"/>
    <property type="evidence" value="ECO:0007669"/>
    <property type="project" value="InterPro"/>
</dbReference>
<proteinExistence type="predicted"/>
<dbReference type="PROSITE" id="PS00041">
    <property type="entry name" value="HTH_ARAC_FAMILY_1"/>
    <property type="match status" value="1"/>
</dbReference>
<accession>A0A1X1G3T3</accession>
<organism evidence="5 6">
    <name type="scientific">Streptococcus oralis subsp. tigurinus</name>
    <dbReference type="NCBI Taxonomy" id="1077464"/>
    <lineage>
        <taxon>Bacteria</taxon>
        <taxon>Bacillati</taxon>
        <taxon>Bacillota</taxon>
        <taxon>Bacilli</taxon>
        <taxon>Lactobacillales</taxon>
        <taxon>Streptococcaceae</taxon>
        <taxon>Streptococcus</taxon>
    </lineage>
</organism>
<dbReference type="Gene3D" id="1.10.10.60">
    <property type="entry name" value="Homeodomain-like"/>
    <property type="match status" value="2"/>
</dbReference>
<dbReference type="Pfam" id="PF06445">
    <property type="entry name" value="GyrI-like"/>
    <property type="match status" value="1"/>
</dbReference>
<dbReference type="PRINTS" id="PR00032">
    <property type="entry name" value="HTHARAC"/>
</dbReference>
<dbReference type="Proteomes" id="UP000193633">
    <property type="component" value="Unassembled WGS sequence"/>
</dbReference>
<dbReference type="InterPro" id="IPR010499">
    <property type="entry name" value="AraC_E-bd"/>
</dbReference>
<dbReference type="InterPro" id="IPR018062">
    <property type="entry name" value="HTH_AraC-typ_CS"/>
</dbReference>